<gene>
    <name evidence="1" type="ORF">GIB67_043169</name>
</gene>
<accession>A0A7J7NK83</accession>
<dbReference type="PANTHER" id="PTHR35510:SF1">
    <property type="entry name" value="DBH-LIKE MONOOXYGENASE"/>
    <property type="match status" value="1"/>
</dbReference>
<organism evidence="1 2">
    <name type="scientific">Kingdonia uniflora</name>
    <dbReference type="NCBI Taxonomy" id="39325"/>
    <lineage>
        <taxon>Eukaryota</taxon>
        <taxon>Viridiplantae</taxon>
        <taxon>Streptophyta</taxon>
        <taxon>Embryophyta</taxon>
        <taxon>Tracheophyta</taxon>
        <taxon>Spermatophyta</taxon>
        <taxon>Magnoliopsida</taxon>
        <taxon>Ranunculales</taxon>
        <taxon>Circaeasteraceae</taxon>
        <taxon>Kingdonia</taxon>
    </lineage>
</organism>
<proteinExistence type="predicted"/>
<dbReference type="PANTHER" id="PTHR35510">
    <property type="entry name" value="DBH-LIKE MONOOXYGENASE"/>
    <property type="match status" value="1"/>
</dbReference>
<sequence>MATYLTLKTKRKDLEDDFSEFSLSSPARKMRRLDVELPPIMEEEELGIHQPNQTLDYAMENENENENERVFVNEERALVLYKPVDTPLLQFKLNRDLIPSFNHQLLRSTNFNLPVAADTERRYTGEVSGTDNCMAVVPYQPSLIYDPAAQMVEPMEAEESEEMEIEDSPMQQQQQHILSDGVHQQWTQHCMTPQIPQNTSTPIMWSWG</sequence>
<protein>
    <submittedName>
        <fullName evidence="1">Uncharacterized protein</fullName>
    </submittedName>
</protein>
<evidence type="ECO:0000313" key="2">
    <source>
        <dbReference type="Proteomes" id="UP000541444"/>
    </source>
</evidence>
<reference evidence="1 2" key="1">
    <citation type="journal article" date="2020" name="IScience">
        <title>Genome Sequencing of the Endangered Kingdonia uniflora (Circaeasteraceae, Ranunculales) Reveals Potential Mechanisms of Evolutionary Specialization.</title>
        <authorList>
            <person name="Sun Y."/>
            <person name="Deng T."/>
            <person name="Zhang A."/>
            <person name="Moore M.J."/>
            <person name="Landis J.B."/>
            <person name="Lin N."/>
            <person name="Zhang H."/>
            <person name="Zhang X."/>
            <person name="Huang J."/>
            <person name="Zhang X."/>
            <person name="Sun H."/>
            <person name="Wang H."/>
        </authorList>
    </citation>
    <scope>NUCLEOTIDE SEQUENCE [LARGE SCALE GENOMIC DNA]</scope>
    <source>
        <strain evidence="1">TB1705</strain>
        <tissue evidence="1">Leaf</tissue>
    </source>
</reference>
<dbReference type="AlphaFoldDB" id="A0A7J7NK83"/>
<dbReference type="OrthoDB" id="1937743at2759"/>
<dbReference type="Proteomes" id="UP000541444">
    <property type="component" value="Unassembled WGS sequence"/>
</dbReference>
<evidence type="ECO:0000313" key="1">
    <source>
        <dbReference type="EMBL" id="KAF6167308.1"/>
    </source>
</evidence>
<comment type="caution">
    <text evidence="1">The sequence shown here is derived from an EMBL/GenBank/DDBJ whole genome shotgun (WGS) entry which is preliminary data.</text>
</comment>
<dbReference type="EMBL" id="JACGCM010000760">
    <property type="protein sequence ID" value="KAF6167308.1"/>
    <property type="molecule type" value="Genomic_DNA"/>
</dbReference>
<keyword evidence="2" id="KW-1185">Reference proteome</keyword>
<name>A0A7J7NK83_9MAGN</name>